<keyword evidence="4" id="KW-1185">Reference proteome</keyword>
<feature type="domain" description="DUF218" evidence="2">
    <location>
        <begin position="48"/>
        <end position="180"/>
    </location>
</feature>
<evidence type="ECO:0000259" key="2">
    <source>
        <dbReference type="Pfam" id="PF02698"/>
    </source>
</evidence>
<dbReference type="InterPro" id="IPR014729">
    <property type="entry name" value="Rossmann-like_a/b/a_fold"/>
</dbReference>
<protein>
    <submittedName>
        <fullName evidence="3">Vancomycin permeability regulator SanA</fullName>
    </submittedName>
</protein>
<sequence length="214" mass="22494">MGECVVAVVGRWVSRLLIGVVLIAIVLVAGTAARVWQVARVNDYSPVDAIAVLGAAQYNGVPSDVFRSRLDQAAALYEEGVAPLIVTVGGKQVGDVFTEAAAGKSYLESTGIPAADVLAVEEGADTLESVRAISRELSGLGLSSVVITTDPWHSLRTRVMANDAGLQATTAPSRSGPAVLTRESQFRGIARETAALLYYQFTHSSNELRNVPGL</sequence>
<dbReference type="InterPro" id="IPR003848">
    <property type="entry name" value="DUF218"/>
</dbReference>
<dbReference type="PANTHER" id="PTHR30336">
    <property type="entry name" value="INNER MEMBRANE PROTEIN, PROBABLE PERMEASE"/>
    <property type="match status" value="1"/>
</dbReference>
<dbReference type="Pfam" id="PF02698">
    <property type="entry name" value="DUF218"/>
    <property type="match status" value="1"/>
</dbReference>
<name>A0A839RQB9_9ACTN</name>
<dbReference type="Gene3D" id="3.40.50.620">
    <property type="entry name" value="HUPs"/>
    <property type="match status" value="1"/>
</dbReference>
<evidence type="ECO:0000256" key="1">
    <source>
        <dbReference type="SAM" id="Phobius"/>
    </source>
</evidence>
<feature type="transmembrane region" description="Helical" evidence="1">
    <location>
        <begin position="12"/>
        <end position="36"/>
    </location>
</feature>
<keyword evidence="1" id="KW-1133">Transmembrane helix</keyword>
<comment type="caution">
    <text evidence="3">The sequence shown here is derived from an EMBL/GenBank/DDBJ whole genome shotgun (WGS) entry which is preliminary data.</text>
</comment>
<keyword evidence="1" id="KW-0812">Transmembrane</keyword>
<evidence type="ECO:0000313" key="4">
    <source>
        <dbReference type="Proteomes" id="UP000567922"/>
    </source>
</evidence>
<keyword evidence="1" id="KW-0472">Membrane</keyword>
<dbReference type="EMBL" id="JACHWS010000003">
    <property type="protein sequence ID" value="MBB3038995.1"/>
    <property type="molecule type" value="Genomic_DNA"/>
</dbReference>
<accession>A0A839RQB9</accession>
<dbReference type="CDD" id="cd06259">
    <property type="entry name" value="YdcF-like"/>
    <property type="match status" value="1"/>
</dbReference>
<dbReference type="PANTHER" id="PTHR30336:SF20">
    <property type="entry name" value="DUF218 DOMAIN-CONTAINING PROTEIN"/>
    <property type="match status" value="1"/>
</dbReference>
<organism evidence="3 4">
    <name type="scientific">Hoyosella altamirensis</name>
    <dbReference type="NCBI Taxonomy" id="616997"/>
    <lineage>
        <taxon>Bacteria</taxon>
        <taxon>Bacillati</taxon>
        <taxon>Actinomycetota</taxon>
        <taxon>Actinomycetes</taxon>
        <taxon>Mycobacteriales</taxon>
        <taxon>Hoyosellaceae</taxon>
        <taxon>Hoyosella</taxon>
    </lineage>
</organism>
<dbReference type="AlphaFoldDB" id="A0A839RQB9"/>
<proteinExistence type="predicted"/>
<dbReference type="InterPro" id="IPR051599">
    <property type="entry name" value="Cell_Envelope_Assoc"/>
</dbReference>
<dbReference type="Proteomes" id="UP000567922">
    <property type="component" value="Unassembled WGS sequence"/>
</dbReference>
<dbReference type="OrthoDB" id="9782395at2"/>
<reference evidence="3 4" key="1">
    <citation type="submission" date="2020-08" db="EMBL/GenBank/DDBJ databases">
        <title>Sequencing the genomes of 1000 actinobacteria strains.</title>
        <authorList>
            <person name="Klenk H.-P."/>
        </authorList>
    </citation>
    <scope>NUCLEOTIDE SEQUENCE [LARGE SCALE GENOMIC DNA]</scope>
    <source>
        <strain evidence="3 4">DSM 45258</strain>
    </source>
</reference>
<dbReference type="RefSeq" id="WP_064439280.1">
    <property type="nucleotide sequence ID" value="NZ_BDDI01000004.1"/>
</dbReference>
<evidence type="ECO:0000313" key="3">
    <source>
        <dbReference type="EMBL" id="MBB3038995.1"/>
    </source>
</evidence>
<gene>
    <name evidence="3" type="ORF">FHU29_003464</name>
</gene>
<dbReference type="GO" id="GO:0005886">
    <property type="term" value="C:plasma membrane"/>
    <property type="evidence" value="ECO:0007669"/>
    <property type="project" value="TreeGrafter"/>
</dbReference>